<name>A0A4R8Q8W7_9PEZI</name>
<proteinExistence type="predicted"/>
<protein>
    <recommendedName>
        <fullName evidence="3">F-box domain-containing protein</fullName>
    </recommendedName>
</protein>
<evidence type="ECO:0000313" key="2">
    <source>
        <dbReference type="Proteomes" id="UP000295083"/>
    </source>
</evidence>
<sequence length="408" mass="46249">MSLLPEHLLLLVAEHAGFAEIQALRATSKTSRKILDDYEHSVTKVNAARYPCPACNHILASDTREREVLPKDTFDVIREFEIRQHNIEELVHGAYLAFWEEYDLQNASKAATIRSNLELALWQCSAIGDLETHSMRYRDGVVPRRDPCVKSLIHQDIILRDAPPPDGWHLALQEVHETHRRDVRLRQIAYIRRLPAQELAGIVVLAHLASQGYMRQRSPSGNMRPEVIEMGVCMAENTIRHGAFFLHAKLNRNRNDYDEVDVGNPTDRSIGHQHIEDQYHHDASGRDGEFGQRYDSSRPQLLNHIEMFSRHCEDAYHHANLLLDDTYEELQRYEAGDSQVLPGLMMTVASTLCDKVGCDRPDLLKAACTLLKGGKWKSDKDKAKSARNQGTQAVTEDLIGDAAVVEAN</sequence>
<organism evidence="1 2">
    <name type="scientific">Colletotrichum spinosum</name>
    <dbReference type="NCBI Taxonomy" id="1347390"/>
    <lineage>
        <taxon>Eukaryota</taxon>
        <taxon>Fungi</taxon>
        <taxon>Dikarya</taxon>
        <taxon>Ascomycota</taxon>
        <taxon>Pezizomycotina</taxon>
        <taxon>Sordariomycetes</taxon>
        <taxon>Hypocreomycetidae</taxon>
        <taxon>Glomerellales</taxon>
        <taxon>Glomerellaceae</taxon>
        <taxon>Colletotrichum</taxon>
        <taxon>Colletotrichum orbiculare species complex</taxon>
    </lineage>
</organism>
<evidence type="ECO:0008006" key="3">
    <source>
        <dbReference type="Google" id="ProtNLM"/>
    </source>
</evidence>
<keyword evidence="2" id="KW-1185">Reference proteome</keyword>
<accession>A0A4R8Q8W7</accession>
<gene>
    <name evidence="1" type="ORF">C8035_v003163</name>
</gene>
<dbReference type="EMBL" id="QAPG01000139">
    <property type="protein sequence ID" value="TDZ30223.1"/>
    <property type="molecule type" value="Genomic_DNA"/>
</dbReference>
<dbReference type="AlphaFoldDB" id="A0A4R8Q8W7"/>
<reference evidence="1 2" key="1">
    <citation type="submission" date="2018-11" db="EMBL/GenBank/DDBJ databases">
        <title>Genome sequence and assembly of Colletotrichum spinosum.</title>
        <authorList>
            <person name="Gan P."/>
            <person name="Shirasu K."/>
        </authorList>
    </citation>
    <scope>NUCLEOTIDE SEQUENCE [LARGE SCALE GENOMIC DNA]</scope>
    <source>
        <strain evidence="1 2">CBS 515.97</strain>
    </source>
</reference>
<dbReference type="Proteomes" id="UP000295083">
    <property type="component" value="Unassembled WGS sequence"/>
</dbReference>
<evidence type="ECO:0000313" key="1">
    <source>
        <dbReference type="EMBL" id="TDZ30223.1"/>
    </source>
</evidence>
<comment type="caution">
    <text evidence="1">The sequence shown here is derived from an EMBL/GenBank/DDBJ whole genome shotgun (WGS) entry which is preliminary data.</text>
</comment>